<dbReference type="EMBL" id="JRTT01000031">
    <property type="protein sequence ID" value="KHD75129.1"/>
    <property type="molecule type" value="Genomic_DNA"/>
</dbReference>
<dbReference type="PANTHER" id="PTHR38463:SF1">
    <property type="entry name" value="STRESS RESPONSE PROTEIN YSNF"/>
    <property type="match status" value="1"/>
</dbReference>
<feature type="domain" description="PRC-barrel" evidence="1">
    <location>
        <begin position="7"/>
        <end position="70"/>
    </location>
</feature>
<comment type="caution">
    <text evidence="3">The sequence shown here is derived from an EMBL/GenBank/DDBJ whole genome shotgun (WGS) entry which is preliminary data.</text>
</comment>
<dbReference type="GO" id="GO:0019684">
    <property type="term" value="P:photosynthesis, light reaction"/>
    <property type="evidence" value="ECO:0007669"/>
    <property type="project" value="InterPro"/>
</dbReference>
<dbReference type="RefSeq" id="WP_043528194.1">
    <property type="nucleotide sequence ID" value="NZ_BAABKU010000028.1"/>
</dbReference>
<dbReference type="Pfam" id="PF09557">
    <property type="entry name" value="DUF2382"/>
    <property type="match status" value="1"/>
</dbReference>
<dbReference type="InterPro" id="IPR052967">
    <property type="entry name" value="Stress_Response_Assoc"/>
</dbReference>
<keyword evidence="4" id="KW-1185">Reference proteome</keyword>
<evidence type="ECO:0000313" key="3">
    <source>
        <dbReference type="EMBL" id="KHD75129.1"/>
    </source>
</evidence>
<dbReference type="PANTHER" id="PTHR38463">
    <property type="entry name" value="STRESS RESPONSE PROTEIN YSNF"/>
    <property type="match status" value="1"/>
</dbReference>
<dbReference type="Gene3D" id="3.90.50.10">
    <property type="entry name" value="Photosynthetic Reaction Center, subunit H, domain 2"/>
    <property type="match status" value="1"/>
</dbReference>
<feature type="domain" description="DUF2382" evidence="2">
    <location>
        <begin position="120"/>
        <end position="231"/>
    </location>
</feature>
<protein>
    <submittedName>
        <fullName evidence="3">Photosystem reaction center subunit H</fullName>
    </submittedName>
</protein>
<dbReference type="Pfam" id="PF05239">
    <property type="entry name" value="PRC"/>
    <property type="match status" value="1"/>
</dbReference>
<dbReference type="SUPFAM" id="SSF50346">
    <property type="entry name" value="PRC-barrel domain"/>
    <property type="match status" value="1"/>
</dbReference>
<dbReference type="GO" id="GO:0030077">
    <property type="term" value="C:plasma membrane light-harvesting complex"/>
    <property type="evidence" value="ECO:0007669"/>
    <property type="project" value="InterPro"/>
</dbReference>
<accession>A0A0A6ULD4</accession>
<evidence type="ECO:0000259" key="1">
    <source>
        <dbReference type="Pfam" id="PF05239"/>
    </source>
</evidence>
<dbReference type="InterPro" id="IPR027275">
    <property type="entry name" value="PRC-brl_dom"/>
</dbReference>
<dbReference type="InterPro" id="IPR019060">
    <property type="entry name" value="DUF2382"/>
</dbReference>
<gene>
    <name evidence="3" type="ORF">MB27_24750</name>
</gene>
<proteinExistence type="predicted"/>
<name>A0A0A6ULD4_ACTUT</name>
<dbReference type="OrthoDB" id="3712018at2"/>
<sequence>MIAQEKIGSLYGHDVYDCTGDKIGTIAAVWSDDRGDPAWAGVRTGWFGTGESLVPLRDADLQGERVVVPFEKAYVKNAPEVDAGSGEPLAGDEVARLHQYYAMRWDGSGRRRPGGPDDAMTRSEERLEVATESEEIGRARLRKHVVTETEHVTVPVSREQAWIEREPITDANRAKALDGPDITENEYELTLFAERPVVETEVVPVERVRLDTETVTEQRTVQAEVRKERIEAELPDQGRRTLD</sequence>
<dbReference type="InterPro" id="IPR014747">
    <property type="entry name" value="Bac_photo_RC_H_C"/>
</dbReference>
<evidence type="ECO:0000313" key="4">
    <source>
        <dbReference type="Proteomes" id="UP000054537"/>
    </source>
</evidence>
<dbReference type="InterPro" id="IPR011033">
    <property type="entry name" value="PRC_barrel-like_sf"/>
</dbReference>
<evidence type="ECO:0000259" key="2">
    <source>
        <dbReference type="Pfam" id="PF09557"/>
    </source>
</evidence>
<dbReference type="AlphaFoldDB" id="A0A0A6ULD4"/>
<dbReference type="eggNOG" id="COG3861">
    <property type="taxonomic scope" value="Bacteria"/>
</dbReference>
<dbReference type="STRING" id="1869.MB27_24750"/>
<organism evidence="3 4">
    <name type="scientific">Actinoplanes utahensis</name>
    <dbReference type="NCBI Taxonomy" id="1869"/>
    <lineage>
        <taxon>Bacteria</taxon>
        <taxon>Bacillati</taxon>
        <taxon>Actinomycetota</taxon>
        <taxon>Actinomycetes</taxon>
        <taxon>Micromonosporales</taxon>
        <taxon>Micromonosporaceae</taxon>
        <taxon>Actinoplanes</taxon>
    </lineage>
</organism>
<dbReference type="Proteomes" id="UP000054537">
    <property type="component" value="Unassembled WGS sequence"/>
</dbReference>
<reference evidence="3 4" key="1">
    <citation type="submission" date="2014-10" db="EMBL/GenBank/DDBJ databases">
        <title>Draft genome sequence of Actinoplanes utahensis NRRL 12052.</title>
        <authorList>
            <person name="Velasco-Bucheli B."/>
            <person name="del Cerro C."/>
            <person name="Hormigo D."/>
            <person name="Garcia J.L."/>
            <person name="Acebal C."/>
            <person name="Arroyo M."/>
            <person name="de la Mata I."/>
        </authorList>
    </citation>
    <scope>NUCLEOTIDE SEQUENCE [LARGE SCALE GENOMIC DNA]</scope>
    <source>
        <strain evidence="3 4">NRRL 12052</strain>
    </source>
</reference>